<dbReference type="Pfam" id="PF00005">
    <property type="entry name" value="ABC_tran"/>
    <property type="match status" value="1"/>
</dbReference>
<keyword evidence="1" id="KW-0813">Transport</keyword>
<evidence type="ECO:0000256" key="1">
    <source>
        <dbReference type="ARBA" id="ARBA00022448"/>
    </source>
</evidence>
<dbReference type="GO" id="GO:0016887">
    <property type="term" value="F:ATP hydrolysis activity"/>
    <property type="evidence" value="ECO:0007669"/>
    <property type="project" value="InterPro"/>
</dbReference>
<dbReference type="PROSITE" id="PS00211">
    <property type="entry name" value="ABC_TRANSPORTER_1"/>
    <property type="match status" value="1"/>
</dbReference>
<dbReference type="Proteomes" id="UP000257039">
    <property type="component" value="Unassembled WGS sequence"/>
</dbReference>
<keyword evidence="12" id="KW-0378">Hydrolase</keyword>
<dbReference type="GO" id="GO:0005524">
    <property type="term" value="F:ATP binding"/>
    <property type="evidence" value="ECO:0007669"/>
    <property type="project" value="UniProtKB-KW"/>
</dbReference>
<dbReference type="SUPFAM" id="SSF50331">
    <property type="entry name" value="MOP-like"/>
    <property type="match status" value="1"/>
</dbReference>
<dbReference type="PANTHER" id="PTHR43514">
    <property type="entry name" value="ABC TRANSPORTER I FAMILY MEMBER 10"/>
    <property type="match status" value="1"/>
</dbReference>
<dbReference type="InterPro" id="IPR027417">
    <property type="entry name" value="P-loop_NTPase"/>
</dbReference>
<gene>
    <name evidence="12" type="primary">modC</name>
    <name evidence="12" type="ORF">B9G39_01545</name>
</gene>
<evidence type="ECO:0000256" key="5">
    <source>
        <dbReference type="ARBA" id="ARBA00022741"/>
    </source>
</evidence>
<keyword evidence="4" id="KW-0997">Cell inner membrane</keyword>
<dbReference type="PROSITE" id="PS51866">
    <property type="entry name" value="MOP"/>
    <property type="match status" value="1"/>
</dbReference>
<evidence type="ECO:0000259" key="10">
    <source>
        <dbReference type="PROSITE" id="PS50893"/>
    </source>
</evidence>
<dbReference type="NCBIfam" id="TIGR02142">
    <property type="entry name" value="modC_ABC"/>
    <property type="match status" value="1"/>
</dbReference>
<dbReference type="GO" id="GO:0015098">
    <property type="term" value="F:molybdate ion transmembrane transporter activity"/>
    <property type="evidence" value="ECO:0007669"/>
    <property type="project" value="InterPro"/>
</dbReference>
<keyword evidence="2" id="KW-1003">Cell membrane</keyword>
<dbReference type="SUPFAM" id="SSF52540">
    <property type="entry name" value="P-loop containing nucleoside triphosphate hydrolases"/>
    <property type="match status" value="1"/>
</dbReference>
<evidence type="ECO:0000256" key="2">
    <source>
        <dbReference type="ARBA" id="ARBA00022475"/>
    </source>
</evidence>
<feature type="domain" description="ABC transporter" evidence="10">
    <location>
        <begin position="1"/>
        <end position="234"/>
    </location>
</feature>
<dbReference type="Gene3D" id="2.40.50.100">
    <property type="match status" value="1"/>
</dbReference>
<evidence type="ECO:0000256" key="3">
    <source>
        <dbReference type="ARBA" id="ARBA00022505"/>
    </source>
</evidence>
<evidence type="ECO:0000256" key="7">
    <source>
        <dbReference type="ARBA" id="ARBA00022967"/>
    </source>
</evidence>
<dbReference type="InterPro" id="IPR050334">
    <property type="entry name" value="Molybdenum_import_ModC"/>
</dbReference>
<dbReference type="GO" id="GO:0140359">
    <property type="term" value="F:ABC-type transporter activity"/>
    <property type="evidence" value="ECO:0007669"/>
    <property type="project" value="InterPro"/>
</dbReference>
<dbReference type="AlphaFoldDB" id="A0A4P9VIP3"/>
<dbReference type="GO" id="GO:0016020">
    <property type="term" value="C:membrane"/>
    <property type="evidence" value="ECO:0007669"/>
    <property type="project" value="InterPro"/>
</dbReference>
<dbReference type="PROSITE" id="PS50893">
    <property type="entry name" value="ABC_TRANSPORTER_2"/>
    <property type="match status" value="1"/>
</dbReference>
<dbReference type="InterPro" id="IPR011868">
    <property type="entry name" value="ModC_ABC_ATP-bd"/>
</dbReference>
<accession>A0A4P9VIP3</accession>
<dbReference type="InterPro" id="IPR003593">
    <property type="entry name" value="AAA+_ATPase"/>
</dbReference>
<evidence type="ECO:0000256" key="6">
    <source>
        <dbReference type="ARBA" id="ARBA00022840"/>
    </source>
</evidence>
<dbReference type="RefSeq" id="WP_094785768.1">
    <property type="nucleotide sequence ID" value="NZ_NDXW01000001.1"/>
</dbReference>
<dbReference type="EMBL" id="NDXW01000001">
    <property type="protein sequence ID" value="RDH42234.1"/>
    <property type="molecule type" value="Genomic_DNA"/>
</dbReference>
<name>A0A4P9VIP3_9GAMM</name>
<evidence type="ECO:0000313" key="12">
    <source>
        <dbReference type="EMBL" id="RDH42234.1"/>
    </source>
</evidence>
<comment type="caution">
    <text evidence="12">The sequence shown here is derived from an EMBL/GenBank/DDBJ whole genome shotgun (WGS) entry which is preliminary data.</text>
</comment>
<organism evidence="12 13">
    <name type="scientific">Zooshikella ganghwensis</name>
    <dbReference type="NCBI Taxonomy" id="202772"/>
    <lineage>
        <taxon>Bacteria</taxon>
        <taxon>Pseudomonadati</taxon>
        <taxon>Pseudomonadota</taxon>
        <taxon>Gammaproteobacteria</taxon>
        <taxon>Oceanospirillales</taxon>
        <taxon>Zooshikellaceae</taxon>
        <taxon>Zooshikella</taxon>
    </lineage>
</organism>
<dbReference type="InterPro" id="IPR008995">
    <property type="entry name" value="Mo/tungstate-bd_C_term_dom"/>
</dbReference>
<feature type="domain" description="Mop" evidence="11">
    <location>
        <begin position="293"/>
        <end position="359"/>
    </location>
</feature>
<dbReference type="InterPro" id="IPR003439">
    <property type="entry name" value="ABC_transporter-like_ATP-bd"/>
</dbReference>
<dbReference type="InterPro" id="IPR017871">
    <property type="entry name" value="ABC_transporter-like_CS"/>
</dbReference>
<dbReference type="PANTHER" id="PTHR43514:SF10">
    <property type="entry name" value="MOLYBDENUM IMPORT ATP-BINDING PROTEIN MODC 2"/>
    <property type="match status" value="1"/>
</dbReference>
<evidence type="ECO:0000256" key="8">
    <source>
        <dbReference type="ARBA" id="ARBA00023136"/>
    </source>
</evidence>
<keyword evidence="13" id="KW-1185">Reference proteome</keyword>
<dbReference type="InterPro" id="IPR005116">
    <property type="entry name" value="Transp-assoc_OB_typ1"/>
</dbReference>
<keyword evidence="3 9" id="KW-0500">Molybdenum</keyword>
<dbReference type="Gene3D" id="3.40.50.300">
    <property type="entry name" value="P-loop containing nucleotide triphosphate hydrolases"/>
    <property type="match status" value="1"/>
</dbReference>
<dbReference type="SMART" id="SM00382">
    <property type="entry name" value="AAA"/>
    <property type="match status" value="1"/>
</dbReference>
<reference evidence="12 13" key="1">
    <citation type="submission" date="2017-04" db="EMBL/GenBank/DDBJ databases">
        <title>Draft genome sequence of Zooshikella ganghwensis VG4 isolated from Red Sea sediments.</title>
        <authorList>
            <person name="Rehman Z."/>
            <person name="Alam I."/>
            <person name="Kamau A."/>
            <person name="Bajic V."/>
            <person name="Leiknes T."/>
        </authorList>
    </citation>
    <scope>NUCLEOTIDE SEQUENCE [LARGE SCALE GENOMIC DNA]</scope>
    <source>
        <strain evidence="12 13">VG4</strain>
    </source>
</reference>
<keyword evidence="5" id="KW-0547">Nucleotide-binding</keyword>
<keyword evidence="8" id="KW-0472">Membrane</keyword>
<evidence type="ECO:0000313" key="13">
    <source>
        <dbReference type="Proteomes" id="UP000257039"/>
    </source>
</evidence>
<keyword evidence="6 12" id="KW-0067">ATP-binding</keyword>
<evidence type="ECO:0000259" key="11">
    <source>
        <dbReference type="PROSITE" id="PS51866"/>
    </source>
</evidence>
<evidence type="ECO:0000256" key="9">
    <source>
        <dbReference type="PROSITE-ProRule" id="PRU01213"/>
    </source>
</evidence>
<proteinExistence type="predicted"/>
<dbReference type="InterPro" id="IPR004606">
    <property type="entry name" value="Mop_domain"/>
</dbReference>
<evidence type="ECO:0000256" key="4">
    <source>
        <dbReference type="ARBA" id="ARBA00022519"/>
    </source>
</evidence>
<protein>
    <submittedName>
        <fullName evidence="12">Molybdenum ABC transporter ATP-binding protein</fullName>
        <ecNumber evidence="12">3.6.3.29</ecNumber>
    </submittedName>
</protein>
<dbReference type="Pfam" id="PF03459">
    <property type="entry name" value="TOBE"/>
    <property type="match status" value="1"/>
</dbReference>
<dbReference type="EC" id="3.6.3.29" evidence="12"/>
<keyword evidence="7" id="KW-1278">Translocase</keyword>
<sequence>MLQLDIKLDHQQNFTLDLSYTFQSGGITGIFGPSGSGKSTLLNCIAGLEPELNGAVIYNNCYWHNQQQALTKNYLRGLGYVFQQPRLFPHLDCLANLTFSQRWRSSISTGSPDIDEVIHELGLSPLLSLYPNQLSGGQRQKVALGRALLSAESVLLMDEPLSAVDQQSKQQITAWLYQLSQRWPIPWLYVSHEINELYRIARELVVMSSGQIQLAGDLLTLSQQAHQFLSSPADAGALLVGTVVNHDDHYGLTQLDIGPQSLLVERLPFNCGCPVRLQVPARDVSLSLARPEGSSILNILHGTITELTPLSSHSVLVQVTCGEQHILSRITQKSKDQLKLCNGMPVYLQVKSIALLNQTV</sequence>